<evidence type="ECO:0000313" key="17">
    <source>
        <dbReference type="Proteomes" id="UP000198995"/>
    </source>
</evidence>
<dbReference type="UniPathway" id="UPA00109">
    <property type="reaction ID" value="UER00188"/>
</dbReference>
<dbReference type="SUPFAM" id="SSF51621">
    <property type="entry name" value="Phosphoenolpyruvate/pyruvate domain"/>
    <property type="match status" value="1"/>
</dbReference>
<gene>
    <name evidence="16" type="ORF">SAMN04489866_10422</name>
</gene>
<evidence type="ECO:0000256" key="9">
    <source>
        <dbReference type="ARBA" id="ARBA00022777"/>
    </source>
</evidence>
<evidence type="ECO:0000256" key="1">
    <source>
        <dbReference type="ARBA" id="ARBA00001958"/>
    </source>
</evidence>
<reference evidence="16 17" key="1">
    <citation type="submission" date="2016-10" db="EMBL/GenBank/DDBJ databases">
        <authorList>
            <person name="de Groot N.N."/>
        </authorList>
    </citation>
    <scope>NUCLEOTIDE SEQUENCE [LARGE SCALE GENOMIC DNA]</scope>
    <source>
        <strain evidence="16 17">DSM 20475</strain>
    </source>
</reference>
<comment type="pathway">
    <text evidence="2 14">Carbohydrate degradation; glycolysis; pyruvate from D-glyceraldehyde 3-phosphate: step 5/5.</text>
</comment>
<evidence type="ECO:0000259" key="15">
    <source>
        <dbReference type="Pfam" id="PF00224"/>
    </source>
</evidence>
<keyword evidence="8" id="KW-0547">Nucleotide-binding</keyword>
<proteinExistence type="inferred from homology"/>
<evidence type="ECO:0000256" key="7">
    <source>
        <dbReference type="ARBA" id="ARBA00022723"/>
    </source>
</evidence>
<dbReference type="EMBL" id="FNAF01000004">
    <property type="protein sequence ID" value="SDD52261.1"/>
    <property type="molecule type" value="Genomic_DNA"/>
</dbReference>
<dbReference type="InterPro" id="IPR015813">
    <property type="entry name" value="Pyrv/PenolPyrv_kinase-like_dom"/>
</dbReference>
<organism evidence="16 17">
    <name type="scientific">Peptococcus niger</name>
    <dbReference type="NCBI Taxonomy" id="2741"/>
    <lineage>
        <taxon>Bacteria</taxon>
        <taxon>Bacillati</taxon>
        <taxon>Bacillota</taxon>
        <taxon>Clostridia</taxon>
        <taxon>Eubacteriales</taxon>
        <taxon>Peptococcaceae</taxon>
        <taxon>Peptococcus</taxon>
    </lineage>
</organism>
<protein>
    <recommendedName>
        <fullName evidence="5 14">Pyruvate kinase</fullName>
        <ecNumber evidence="4 14">2.7.1.40</ecNumber>
    </recommendedName>
</protein>
<evidence type="ECO:0000256" key="11">
    <source>
        <dbReference type="ARBA" id="ARBA00022842"/>
    </source>
</evidence>
<evidence type="ECO:0000256" key="14">
    <source>
        <dbReference type="RuleBase" id="RU000504"/>
    </source>
</evidence>
<dbReference type="STRING" id="2741.SAMN04489866_10422"/>
<evidence type="ECO:0000313" key="16">
    <source>
        <dbReference type="EMBL" id="SDD52261.1"/>
    </source>
</evidence>
<dbReference type="PRINTS" id="PR01050">
    <property type="entry name" value="PYRUVTKNASE"/>
</dbReference>
<evidence type="ECO:0000256" key="10">
    <source>
        <dbReference type="ARBA" id="ARBA00022840"/>
    </source>
</evidence>
<accession>A0A1G6VFH5</accession>
<evidence type="ECO:0000256" key="2">
    <source>
        <dbReference type="ARBA" id="ARBA00004997"/>
    </source>
</evidence>
<comment type="catalytic activity">
    <reaction evidence="14">
        <text>pyruvate + ATP = phosphoenolpyruvate + ADP + H(+)</text>
        <dbReference type="Rhea" id="RHEA:18157"/>
        <dbReference type="ChEBI" id="CHEBI:15361"/>
        <dbReference type="ChEBI" id="CHEBI:15378"/>
        <dbReference type="ChEBI" id="CHEBI:30616"/>
        <dbReference type="ChEBI" id="CHEBI:58702"/>
        <dbReference type="ChEBI" id="CHEBI:456216"/>
        <dbReference type="EC" id="2.7.1.40"/>
    </reaction>
</comment>
<evidence type="ECO:0000256" key="5">
    <source>
        <dbReference type="ARBA" id="ARBA00018587"/>
    </source>
</evidence>
<keyword evidence="12 14" id="KW-0324">Glycolysis</keyword>
<dbReference type="RefSeq" id="WP_091791491.1">
    <property type="nucleotide sequence ID" value="NZ_FNAF01000004.1"/>
</dbReference>
<comment type="cofactor">
    <cofactor evidence="1">
        <name>K(+)</name>
        <dbReference type="ChEBI" id="CHEBI:29103"/>
    </cofactor>
</comment>
<dbReference type="OrthoDB" id="9812123at2"/>
<feature type="domain" description="Pyruvate kinase barrel" evidence="15">
    <location>
        <begin position="136"/>
        <end position="460"/>
    </location>
</feature>
<keyword evidence="6 14" id="KW-0808">Transferase</keyword>
<keyword evidence="17" id="KW-1185">Reference proteome</keyword>
<evidence type="ECO:0000256" key="3">
    <source>
        <dbReference type="ARBA" id="ARBA00008663"/>
    </source>
</evidence>
<name>A0A1G6VFH5_PEPNI</name>
<evidence type="ECO:0000256" key="13">
    <source>
        <dbReference type="ARBA" id="ARBA00023317"/>
    </source>
</evidence>
<keyword evidence="9 14" id="KW-0418">Kinase</keyword>
<dbReference type="GO" id="GO:0030955">
    <property type="term" value="F:potassium ion binding"/>
    <property type="evidence" value="ECO:0007669"/>
    <property type="project" value="InterPro"/>
</dbReference>
<dbReference type="Gene3D" id="3.20.20.60">
    <property type="entry name" value="Phosphoenolpyruvate-binding domains"/>
    <property type="match status" value="1"/>
</dbReference>
<sequence length="514" mass="57676">MANDYDLKAPQILLDDLMALHNDVVEEGREIFASWEYAIARKEFRPCALNMAYYMALRRRNVVDIQEALSAYGLSSLGRAESRVMQNLDAVVQTLSMVADGCGRELNYAELTDQYRGREYLEAQSLEIFGEKPPGRDTHIMVTLPPEAAQDGKFIRRLIEAGTTCLRINCAHDTPEMWQQMIDHARKAEKDTGRRVKICMDIAGPKTRIRQLLSRRQNPVVLPGDRIFLTGRQILENFAACDLVISCTLPEIIPHLMEGDHIYIDDGRVIGRVVERQRAGVVVEIDKVLKEKGVRLKAEKGLNFPDADIPIDIITDQDRQALDFICQHADMVAVSFVKDARDIVLVQEELAERMGDRADEMAVIAKIETLAGVNNLPEIIVQGAGKNPFGVMIARGDLAVEVGYIRLAELQEEILWICESGSIPVIWATQVLETMVKSGIPTRAEMTDAASSRRAECVMMNKGPHIFEAVETLAAVHERMMHNVSKKAAKLRALNIAIKLWPESDELEESREGY</sequence>
<dbReference type="GO" id="GO:0016301">
    <property type="term" value="F:kinase activity"/>
    <property type="evidence" value="ECO:0007669"/>
    <property type="project" value="UniProtKB-KW"/>
</dbReference>
<dbReference type="AlphaFoldDB" id="A0A1G6VFH5"/>
<dbReference type="Pfam" id="PF00224">
    <property type="entry name" value="PK"/>
    <property type="match status" value="1"/>
</dbReference>
<evidence type="ECO:0000256" key="4">
    <source>
        <dbReference type="ARBA" id="ARBA00012142"/>
    </source>
</evidence>
<dbReference type="Gene3D" id="2.40.33.10">
    <property type="entry name" value="PK beta-barrel domain-like"/>
    <property type="match status" value="1"/>
</dbReference>
<dbReference type="InterPro" id="IPR001697">
    <property type="entry name" value="Pyr_Knase"/>
</dbReference>
<dbReference type="InterPro" id="IPR040442">
    <property type="entry name" value="Pyrv_kinase-like_dom_sf"/>
</dbReference>
<keyword evidence="7" id="KW-0479">Metal-binding</keyword>
<evidence type="ECO:0000256" key="6">
    <source>
        <dbReference type="ARBA" id="ARBA00022679"/>
    </source>
</evidence>
<dbReference type="InterPro" id="IPR015806">
    <property type="entry name" value="Pyrv_Knase_insert_dom_sf"/>
</dbReference>
<dbReference type="EC" id="2.7.1.40" evidence="4 14"/>
<evidence type="ECO:0000256" key="8">
    <source>
        <dbReference type="ARBA" id="ARBA00022741"/>
    </source>
</evidence>
<dbReference type="PANTHER" id="PTHR11817">
    <property type="entry name" value="PYRUVATE KINASE"/>
    <property type="match status" value="1"/>
</dbReference>
<keyword evidence="10" id="KW-0067">ATP-binding</keyword>
<dbReference type="GO" id="GO:0005524">
    <property type="term" value="F:ATP binding"/>
    <property type="evidence" value="ECO:0007669"/>
    <property type="project" value="UniProtKB-KW"/>
</dbReference>
<dbReference type="InterPro" id="IPR015793">
    <property type="entry name" value="Pyrv_Knase_brl"/>
</dbReference>
<keyword evidence="13 16" id="KW-0670">Pyruvate</keyword>
<comment type="similarity">
    <text evidence="3 14">Belongs to the pyruvate kinase family.</text>
</comment>
<dbReference type="GO" id="GO:0000287">
    <property type="term" value="F:magnesium ion binding"/>
    <property type="evidence" value="ECO:0007669"/>
    <property type="project" value="InterPro"/>
</dbReference>
<dbReference type="SUPFAM" id="SSF50800">
    <property type="entry name" value="PK beta-barrel domain-like"/>
    <property type="match status" value="1"/>
</dbReference>
<dbReference type="Proteomes" id="UP000198995">
    <property type="component" value="Unassembled WGS sequence"/>
</dbReference>
<keyword evidence="11 14" id="KW-0460">Magnesium</keyword>
<dbReference type="GO" id="GO:0004743">
    <property type="term" value="F:pyruvate kinase activity"/>
    <property type="evidence" value="ECO:0007669"/>
    <property type="project" value="UniProtKB-EC"/>
</dbReference>
<dbReference type="InterPro" id="IPR011037">
    <property type="entry name" value="Pyrv_Knase-like_insert_dom_sf"/>
</dbReference>
<evidence type="ECO:0000256" key="12">
    <source>
        <dbReference type="ARBA" id="ARBA00023152"/>
    </source>
</evidence>